<feature type="transmembrane region" description="Helical" evidence="1">
    <location>
        <begin position="104"/>
        <end position="130"/>
    </location>
</feature>
<name>A0A5C6VW84_9BACI</name>
<evidence type="ECO:0000313" key="3">
    <source>
        <dbReference type="Proteomes" id="UP000321363"/>
    </source>
</evidence>
<accession>A0A5C6VW84</accession>
<keyword evidence="3" id="KW-1185">Reference proteome</keyword>
<evidence type="ECO:0000313" key="2">
    <source>
        <dbReference type="EMBL" id="TXC89497.1"/>
    </source>
</evidence>
<keyword evidence="1" id="KW-0472">Membrane</keyword>
<dbReference type="AlphaFoldDB" id="A0A5C6VW84"/>
<keyword evidence="1" id="KW-1133">Transmembrane helix</keyword>
<feature type="transmembrane region" description="Helical" evidence="1">
    <location>
        <begin position="136"/>
        <end position="160"/>
    </location>
</feature>
<dbReference type="RefSeq" id="WP_146949762.1">
    <property type="nucleotide sequence ID" value="NZ_VOQF01000009.1"/>
</dbReference>
<sequence>MNKHKFLGELSNQLKSVPQHDRNEMLYDFEEHFKIGIQEGKSEEEIAQGLGNPRVIAKELLVEYRVTQAETDQSVKSMFNVVLATISLSFFNIIFLLGPIVAIIGVYIALSAVALGFTLSPIAWIVSLFFIGLGDFLSGLFASVILCSLGVLMSIGMIYVGKFLYKVILKYVRFNIRIVKGGESR</sequence>
<keyword evidence="1" id="KW-0812">Transmembrane</keyword>
<dbReference type="Proteomes" id="UP000321363">
    <property type="component" value="Unassembled WGS sequence"/>
</dbReference>
<dbReference type="Pfam" id="PF22564">
    <property type="entry name" value="HAAS"/>
    <property type="match status" value="1"/>
</dbReference>
<dbReference type="EMBL" id="VOQF01000009">
    <property type="protein sequence ID" value="TXC89497.1"/>
    <property type="molecule type" value="Genomic_DNA"/>
</dbReference>
<comment type="caution">
    <text evidence="2">The sequence shown here is derived from an EMBL/GenBank/DDBJ whole genome shotgun (WGS) entry which is preliminary data.</text>
</comment>
<reference evidence="2 3" key="1">
    <citation type="journal article" date="2005" name="Int. J. Syst. Evol. Microbiol.">
        <title>Bacillus litoralis sp. nov., isolated from a tidal flat of the Yellow Sea in Korea.</title>
        <authorList>
            <person name="Yoon J.H."/>
            <person name="Oh T.K."/>
        </authorList>
    </citation>
    <scope>NUCLEOTIDE SEQUENCE [LARGE SCALE GENOMIC DNA]</scope>
    <source>
        <strain evidence="2 3">SW-211</strain>
    </source>
</reference>
<dbReference type="OrthoDB" id="9804829at2"/>
<organism evidence="2 3">
    <name type="scientific">Metabacillus litoralis</name>
    <dbReference type="NCBI Taxonomy" id="152268"/>
    <lineage>
        <taxon>Bacteria</taxon>
        <taxon>Bacillati</taxon>
        <taxon>Bacillota</taxon>
        <taxon>Bacilli</taxon>
        <taxon>Bacillales</taxon>
        <taxon>Bacillaceae</taxon>
        <taxon>Metabacillus</taxon>
    </lineage>
</organism>
<proteinExistence type="predicted"/>
<evidence type="ECO:0000256" key="1">
    <source>
        <dbReference type="SAM" id="Phobius"/>
    </source>
</evidence>
<protein>
    <submittedName>
        <fullName evidence="2">DUF1700 domain-containing protein</fullName>
    </submittedName>
</protein>
<feature type="transmembrane region" description="Helical" evidence="1">
    <location>
        <begin position="78"/>
        <end position="97"/>
    </location>
</feature>
<gene>
    <name evidence="2" type="ORF">FS935_16585</name>
</gene>